<gene>
    <name evidence="2" type="ORF">ISP01_00960</name>
</gene>
<dbReference type="SUPFAM" id="SSF50891">
    <property type="entry name" value="Cyclophilin-like"/>
    <property type="match status" value="1"/>
</dbReference>
<evidence type="ECO:0000313" key="2">
    <source>
        <dbReference type="EMBL" id="MBF4467951.1"/>
    </source>
</evidence>
<dbReference type="InterPro" id="IPR029000">
    <property type="entry name" value="Cyclophilin-like_dom_sf"/>
</dbReference>
<dbReference type="AlphaFoldDB" id="A0A843ADU6"/>
<dbReference type="EMBL" id="JADIIN010000008">
    <property type="protein sequence ID" value="MBF4467951.1"/>
    <property type="molecule type" value="Genomic_DNA"/>
</dbReference>
<accession>A0A843ADU6</accession>
<name>A0A843ADU6_METAZ</name>
<proteinExistence type="predicted"/>
<sequence length="96" mass="10777">MISGVYIISSGSFNNQISDNGENSSNLDDVNINNNTKIRITVDDKVTTATLIDSETTRDFVSLLPLTLDMDDLFGREKYVNLPRPISENSERTENY</sequence>
<dbReference type="Pfam" id="PF18050">
    <property type="entry name" value="Cyclophil_like2"/>
    <property type="match status" value="1"/>
</dbReference>
<evidence type="ECO:0000313" key="3">
    <source>
        <dbReference type="Proteomes" id="UP000658733"/>
    </source>
</evidence>
<feature type="domain" description="Cyclophilin-like" evidence="1">
    <location>
        <begin position="40"/>
        <end position="93"/>
    </location>
</feature>
<protein>
    <recommendedName>
        <fullName evidence="1">Cyclophilin-like domain-containing protein</fullName>
    </recommendedName>
</protein>
<dbReference type="Gene3D" id="2.40.100.20">
    <property type="match status" value="1"/>
</dbReference>
<reference evidence="2" key="1">
    <citation type="submission" date="2020-10" db="EMBL/GenBank/DDBJ databases">
        <title>Dehalococcoides mccartyi of a TCE/Cr reducing biochatode.</title>
        <authorList>
            <person name="Matturro B."/>
        </authorList>
    </citation>
    <scope>NUCLEOTIDE SEQUENCE</scope>
    <source>
        <strain evidence="2">Bin4</strain>
    </source>
</reference>
<comment type="caution">
    <text evidence="2">The sequence shown here is derived from an EMBL/GenBank/DDBJ whole genome shotgun (WGS) entry which is preliminary data.</text>
</comment>
<dbReference type="Proteomes" id="UP000658733">
    <property type="component" value="Unassembled WGS sequence"/>
</dbReference>
<dbReference type="InterPro" id="IPR041183">
    <property type="entry name" value="Cyclophilin-like"/>
</dbReference>
<organism evidence="2 3">
    <name type="scientific">Methanobrevibacter arboriphilus</name>
    <dbReference type="NCBI Taxonomy" id="39441"/>
    <lineage>
        <taxon>Archaea</taxon>
        <taxon>Methanobacteriati</taxon>
        <taxon>Methanobacteriota</taxon>
        <taxon>Methanomada group</taxon>
        <taxon>Methanobacteria</taxon>
        <taxon>Methanobacteriales</taxon>
        <taxon>Methanobacteriaceae</taxon>
        <taxon>Methanobrevibacter</taxon>
    </lineage>
</organism>
<evidence type="ECO:0000259" key="1">
    <source>
        <dbReference type="Pfam" id="PF18050"/>
    </source>
</evidence>